<dbReference type="InterPro" id="IPR051324">
    <property type="entry name" value="Stress/Tellurium_Resist"/>
</dbReference>
<gene>
    <name evidence="3" type="ORF">ABT322_35405</name>
</gene>
<proteinExistence type="inferred from homology"/>
<name>A0ABV1VSI8_9ACTN</name>
<dbReference type="Proteomes" id="UP001490330">
    <property type="component" value="Unassembled WGS sequence"/>
</dbReference>
<reference evidence="3 4" key="1">
    <citation type="submission" date="2024-06" db="EMBL/GenBank/DDBJ databases">
        <title>The Natural Products Discovery Center: Release of the First 8490 Sequenced Strains for Exploring Actinobacteria Biosynthetic Diversity.</title>
        <authorList>
            <person name="Kalkreuter E."/>
            <person name="Kautsar S.A."/>
            <person name="Yang D."/>
            <person name="Bader C.D."/>
            <person name="Teijaro C.N."/>
            <person name="Fluegel L."/>
            <person name="Davis C.M."/>
            <person name="Simpson J.R."/>
            <person name="Lauterbach L."/>
            <person name="Steele A.D."/>
            <person name="Gui C."/>
            <person name="Meng S."/>
            <person name="Li G."/>
            <person name="Viehrig K."/>
            <person name="Ye F."/>
            <person name="Su P."/>
            <person name="Kiefer A.F."/>
            <person name="Nichols A."/>
            <person name="Cepeda A.J."/>
            <person name="Yan W."/>
            <person name="Fan B."/>
            <person name="Jiang Y."/>
            <person name="Adhikari A."/>
            <person name="Zheng C.-J."/>
            <person name="Schuster L."/>
            <person name="Cowan T.M."/>
            <person name="Smanski M.J."/>
            <person name="Chevrette M.G."/>
            <person name="De Carvalho L.P.S."/>
            <person name="Shen B."/>
        </authorList>
    </citation>
    <scope>NUCLEOTIDE SEQUENCE [LARGE SCALE GENOMIC DNA]</scope>
    <source>
        <strain evidence="3 4">NPDC000632</strain>
    </source>
</reference>
<organism evidence="3 4">
    <name type="scientific">Streptomyces flaveolus</name>
    <dbReference type="NCBI Taxonomy" id="67297"/>
    <lineage>
        <taxon>Bacteria</taxon>
        <taxon>Bacillati</taxon>
        <taxon>Actinomycetota</taxon>
        <taxon>Actinomycetes</taxon>
        <taxon>Kitasatosporales</taxon>
        <taxon>Streptomycetaceae</taxon>
        <taxon>Streptomyces</taxon>
    </lineage>
</organism>
<evidence type="ECO:0000256" key="1">
    <source>
        <dbReference type="ARBA" id="ARBA00008775"/>
    </source>
</evidence>
<comment type="caution">
    <text evidence="3">The sequence shown here is derived from an EMBL/GenBank/DDBJ whole genome shotgun (WGS) entry which is preliminary data.</text>
</comment>
<feature type="domain" description="TerD" evidence="2">
    <location>
        <begin position="30"/>
        <end position="169"/>
    </location>
</feature>
<dbReference type="PANTHER" id="PTHR32097:SF4">
    <property type="entry name" value="GENERAL STRESS PROTEIN 16U"/>
    <property type="match status" value="1"/>
</dbReference>
<dbReference type="InterPro" id="IPR003325">
    <property type="entry name" value="TerD"/>
</dbReference>
<evidence type="ECO:0000313" key="4">
    <source>
        <dbReference type="Proteomes" id="UP001490330"/>
    </source>
</evidence>
<sequence>MTHITKGANAPVPTVPLRVAVGRSRVPGVPAVEAAALLLDGTGSVRGDADIVFHGQPAHPSGTVRHLGTGEGGGQLAEWLELDLPRIEPAVQRVLIAGSCDDGVFGQVPGLYAQVVAPDGAVVAHYDVTDASSETAFVLGEFYRRAGAWKFRAVGQGYDSGLAGLATDFGVVVAGSAAPPVAQAAPPVAPAAAAPVSGPVPLTGVGKTGVAPAGGAASAVPAPTVVRPAGPVFPAFAPPAAAPPASAPAAVPAPPASAPAAVPAASVPAPAADPYGVTVLTDDGTPSWGGEPFEFEPRTFTGDKGRTVVVDLPFPPDSGPVILEAKVQEYHFLHVQIPGREDDVFCTDLPDHYGRALLVPPRKGGPLKLKVRHSGKWELTVLPLSAARRLGAGTIEGSGREVFLHTGPAAEVKVRATDRHSGWFQLNCHAGDTLGELRRPAEELVHAWNGRRVKETVRIPEGPLLLVIDKSRHQWELTVEPEKTRSGSGRRAAGVYEGKGDKKITLVSPRPGRPALVRYEFKDAEHSYGVEARSVDEYGDETEWVNTHAHGLRGTALTFGAGASERAVQVKHSGPWSFELLPEEQAPLITGPVEGRGTTVLRYQGPPTLMTVRRTSRKKEGRLTAHAWNHPYGKSTIIADVSDRHRPALGPVWVDPGGTCFILVGCPESTKWRLEPAAFTDAPLLGARTQGTAYGVVRHTGPGTEVSVVSTGGIQHLYQLDENLFPRRKVTATSGPYHISEGILHVRAIGDWVIEKRS</sequence>
<dbReference type="Gene3D" id="2.60.60.30">
    <property type="entry name" value="sav2460 like domains"/>
    <property type="match status" value="1"/>
</dbReference>
<comment type="similarity">
    <text evidence="1">Belongs to the CAPAB/TerDEXZ family.</text>
</comment>
<dbReference type="Pfam" id="PF02342">
    <property type="entry name" value="TerD"/>
    <property type="match status" value="1"/>
</dbReference>
<evidence type="ECO:0000313" key="3">
    <source>
        <dbReference type="EMBL" id="MER6908930.1"/>
    </source>
</evidence>
<dbReference type="CDD" id="cd06974">
    <property type="entry name" value="TerD_like"/>
    <property type="match status" value="1"/>
</dbReference>
<protein>
    <submittedName>
        <fullName evidence="3">TerD family protein</fullName>
    </submittedName>
</protein>
<accession>A0ABV1VSI8</accession>
<dbReference type="RefSeq" id="WP_350718125.1">
    <property type="nucleotide sequence ID" value="NZ_JBEPCO010000009.1"/>
</dbReference>
<evidence type="ECO:0000259" key="2">
    <source>
        <dbReference type="Pfam" id="PF02342"/>
    </source>
</evidence>
<dbReference type="PANTHER" id="PTHR32097">
    <property type="entry name" value="CAMP-BINDING PROTEIN 1-RELATED"/>
    <property type="match status" value="1"/>
</dbReference>
<keyword evidence="4" id="KW-1185">Reference proteome</keyword>
<dbReference type="EMBL" id="JBEPCV010000054">
    <property type="protein sequence ID" value="MER6908930.1"/>
    <property type="molecule type" value="Genomic_DNA"/>
</dbReference>